<accession>A0A814LTM2</accession>
<organism evidence="4 5">
    <name type="scientific">Rotaria sordida</name>
    <dbReference type="NCBI Taxonomy" id="392033"/>
    <lineage>
        <taxon>Eukaryota</taxon>
        <taxon>Metazoa</taxon>
        <taxon>Spiralia</taxon>
        <taxon>Gnathifera</taxon>
        <taxon>Rotifera</taxon>
        <taxon>Eurotatoria</taxon>
        <taxon>Bdelloidea</taxon>
        <taxon>Philodinida</taxon>
        <taxon>Philodinidae</taxon>
        <taxon>Rotaria</taxon>
    </lineage>
</organism>
<dbReference type="PANTHER" id="PTHR24198:SF165">
    <property type="entry name" value="ANKYRIN REPEAT-CONTAINING PROTEIN-RELATED"/>
    <property type="match status" value="1"/>
</dbReference>
<dbReference type="PROSITE" id="PS50088">
    <property type="entry name" value="ANK_REPEAT"/>
    <property type="match status" value="3"/>
</dbReference>
<dbReference type="InterPro" id="IPR002110">
    <property type="entry name" value="Ankyrin_rpt"/>
</dbReference>
<proteinExistence type="predicted"/>
<comment type="caution">
    <text evidence="4">The sequence shown here is derived from an EMBL/GenBank/DDBJ whole genome shotgun (WGS) entry which is preliminary data.</text>
</comment>
<evidence type="ECO:0000256" key="1">
    <source>
        <dbReference type="ARBA" id="ARBA00022737"/>
    </source>
</evidence>
<feature type="repeat" description="ANK" evidence="3">
    <location>
        <begin position="83"/>
        <end position="116"/>
    </location>
</feature>
<dbReference type="AlphaFoldDB" id="A0A814LTM2"/>
<sequence>MDRQWHIRQQLELLSSPTSIQYNRIEKYSSVVEGIRRVRRILAGDNQEESEKLIRACCRNDIDTVKWLFENIDIDSINLKKGINRSPLHEAVLHRDGRSLVRLLCQYGADPKQRDSLGRTPIHYAASYGHIDIMIDLINFSRISISTLVDVEGRCPLMYACGEGHLSVCQWLVEHGNGDYYRQDDRGRSCLVYACRAGHIEIVQWLLSILSPESTHTGWHPLHFACSTGHLNIVKILLQYNQRIGNVVTNTGHSALFMAMHSATNSIEMVKCLLDSHSSVQLTSQDIQDLNCNKSLILLLAQRRHSLVYLLQLIEKTNYSLSLIRLLLLSEHIYCTQDLLSIPYHQSLIRYHLQNSLKLKQITRCLIRKSIDTSNKIDLLEINGILKKFIRFEYL</sequence>
<dbReference type="Pfam" id="PF12796">
    <property type="entry name" value="Ank_2"/>
    <property type="match status" value="3"/>
</dbReference>
<evidence type="ECO:0000256" key="3">
    <source>
        <dbReference type="PROSITE-ProRule" id="PRU00023"/>
    </source>
</evidence>
<keyword evidence="5" id="KW-1185">Reference proteome</keyword>
<dbReference type="PANTHER" id="PTHR24198">
    <property type="entry name" value="ANKYRIN REPEAT AND PROTEIN KINASE DOMAIN-CONTAINING PROTEIN"/>
    <property type="match status" value="1"/>
</dbReference>
<dbReference type="PROSITE" id="PS50297">
    <property type="entry name" value="ANK_REP_REGION"/>
    <property type="match status" value="3"/>
</dbReference>
<dbReference type="SUPFAM" id="SSF48403">
    <property type="entry name" value="Ankyrin repeat"/>
    <property type="match status" value="1"/>
</dbReference>
<feature type="repeat" description="ANK" evidence="3">
    <location>
        <begin position="117"/>
        <end position="138"/>
    </location>
</feature>
<evidence type="ECO:0000313" key="5">
    <source>
        <dbReference type="Proteomes" id="UP000663870"/>
    </source>
</evidence>
<dbReference type="InterPro" id="IPR036770">
    <property type="entry name" value="Ankyrin_rpt-contain_sf"/>
</dbReference>
<dbReference type="Proteomes" id="UP000663870">
    <property type="component" value="Unassembled WGS sequence"/>
</dbReference>
<dbReference type="EMBL" id="CAJNOL010000448">
    <property type="protein sequence ID" value="CAF1069495.1"/>
    <property type="molecule type" value="Genomic_DNA"/>
</dbReference>
<feature type="repeat" description="ANK" evidence="3">
    <location>
        <begin position="217"/>
        <end position="241"/>
    </location>
</feature>
<gene>
    <name evidence="4" type="ORF">JXQ802_LOCUS17608</name>
</gene>
<keyword evidence="1" id="KW-0677">Repeat</keyword>
<evidence type="ECO:0000256" key="2">
    <source>
        <dbReference type="ARBA" id="ARBA00023043"/>
    </source>
</evidence>
<reference evidence="4" key="1">
    <citation type="submission" date="2021-02" db="EMBL/GenBank/DDBJ databases">
        <authorList>
            <person name="Nowell W R."/>
        </authorList>
    </citation>
    <scope>NUCLEOTIDE SEQUENCE</scope>
</reference>
<protein>
    <submittedName>
        <fullName evidence="4">Uncharacterized protein</fullName>
    </submittedName>
</protein>
<keyword evidence="2 3" id="KW-0040">ANK repeat</keyword>
<dbReference type="SMART" id="SM00248">
    <property type="entry name" value="ANK"/>
    <property type="match status" value="7"/>
</dbReference>
<evidence type="ECO:0000313" key="4">
    <source>
        <dbReference type="EMBL" id="CAF1069495.1"/>
    </source>
</evidence>
<name>A0A814LTM2_9BILA</name>
<dbReference type="Gene3D" id="1.25.40.20">
    <property type="entry name" value="Ankyrin repeat-containing domain"/>
    <property type="match status" value="2"/>
</dbReference>